<evidence type="ECO:0000256" key="1">
    <source>
        <dbReference type="SAM" id="Coils"/>
    </source>
</evidence>
<feature type="region of interest" description="Disordered" evidence="2">
    <location>
        <begin position="2394"/>
        <end position="2417"/>
    </location>
</feature>
<feature type="compositionally biased region" description="Basic and acidic residues" evidence="2">
    <location>
        <begin position="1904"/>
        <end position="1913"/>
    </location>
</feature>
<dbReference type="PANTHER" id="PTHR21713">
    <property type="entry name" value="NASCENT POLYPEPTIDE ASSOCIATED COMPLEX ALPHA SUBUNIT-RELATED"/>
    <property type="match status" value="1"/>
</dbReference>
<feature type="region of interest" description="Disordered" evidence="2">
    <location>
        <begin position="1"/>
        <end position="129"/>
    </location>
</feature>
<feature type="region of interest" description="Disordered" evidence="2">
    <location>
        <begin position="3616"/>
        <end position="3855"/>
    </location>
</feature>
<feature type="compositionally biased region" description="Basic and acidic residues" evidence="2">
    <location>
        <begin position="1780"/>
        <end position="1797"/>
    </location>
</feature>
<feature type="compositionally biased region" description="Low complexity" evidence="2">
    <location>
        <begin position="77"/>
        <end position="93"/>
    </location>
</feature>
<feature type="compositionally biased region" description="Low complexity" evidence="2">
    <location>
        <begin position="503"/>
        <end position="516"/>
    </location>
</feature>
<reference evidence="3" key="1">
    <citation type="submission" date="2021-02" db="EMBL/GenBank/DDBJ databases">
        <authorList>
            <person name="Dougan E. K."/>
            <person name="Rhodes N."/>
            <person name="Thang M."/>
            <person name="Chan C."/>
        </authorList>
    </citation>
    <scope>NUCLEOTIDE SEQUENCE</scope>
</reference>
<feature type="compositionally biased region" description="Basic and acidic residues" evidence="2">
    <location>
        <begin position="1921"/>
        <end position="1936"/>
    </location>
</feature>
<feature type="compositionally biased region" description="Basic and acidic residues" evidence="2">
    <location>
        <begin position="3625"/>
        <end position="3649"/>
    </location>
</feature>
<proteinExistence type="predicted"/>
<feature type="coiled-coil region" evidence="1">
    <location>
        <begin position="3164"/>
        <end position="3227"/>
    </location>
</feature>
<feature type="compositionally biased region" description="Basic and acidic residues" evidence="2">
    <location>
        <begin position="2910"/>
        <end position="2938"/>
    </location>
</feature>
<feature type="compositionally biased region" description="Acidic residues" evidence="2">
    <location>
        <begin position="386"/>
        <end position="406"/>
    </location>
</feature>
<feature type="region of interest" description="Disordered" evidence="2">
    <location>
        <begin position="2781"/>
        <end position="2985"/>
    </location>
</feature>
<feature type="compositionally biased region" description="Basic and acidic residues" evidence="2">
    <location>
        <begin position="2970"/>
        <end position="2985"/>
    </location>
</feature>
<dbReference type="GO" id="GO:0005854">
    <property type="term" value="C:nascent polypeptide-associated complex"/>
    <property type="evidence" value="ECO:0007669"/>
    <property type="project" value="InterPro"/>
</dbReference>
<feature type="compositionally biased region" description="Basic and acidic residues" evidence="2">
    <location>
        <begin position="4154"/>
        <end position="4170"/>
    </location>
</feature>
<feature type="region of interest" description="Disordered" evidence="2">
    <location>
        <begin position="1345"/>
        <end position="1368"/>
    </location>
</feature>
<keyword evidence="4" id="KW-1185">Reference proteome</keyword>
<feature type="compositionally biased region" description="Basic and acidic residues" evidence="2">
    <location>
        <begin position="1861"/>
        <end position="1889"/>
    </location>
</feature>
<feature type="compositionally biased region" description="Polar residues" evidence="2">
    <location>
        <begin position="3831"/>
        <end position="3846"/>
    </location>
</feature>
<feature type="compositionally biased region" description="Basic and acidic residues" evidence="2">
    <location>
        <begin position="3710"/>
        <end position="3734"/>
    </location>
</feature>
<dbReference type="Proteomes" id="UP000604046">
    <property type="component" value="Unassembled WGS sequence"/>
</dbReference>
<feature type="compositionally biased region" description="Basic and acidic residues" evidence="2">
    <location>
        <begin position="2862"/>
        <end position="2893"/>
    </location>
</feature>
<protein>
    <submittedName>
        <fullName evidence="3">Uncharacterized protein</fullName>
    </submittedName>
</protein>
<feature type="compositionally biased region" description="Polar residues" evidence="2">
    <location>
        <begin position="3738"/>
        <end position="3754"/>
    </location>
</feature>
<evidence type="ECO:0000313" key="4">
    <source>
        <dbReference type="Proteomes" id="UP000604046"/>
    </source>
</evidence>
<feature type="compositionally biased region" description="Basic and acidic residues" evidence="2">
    <location>
        <begin position="1813"/>
        <end position="1844"/>
    </location>
</feature>
<comment type="caution">
    <text evidence="3">The sequence shown here is derived from an EMBL/GenBank/DDBJ whole genome shotgun (WGS) entry which is preliminary data.</text>
</comment>
<feature type="compositionally biased region" description="Basic and acidic residues" evidence="2">
    <location>
        <begin position="550"/>
        <end position="563"/>
    </location>
</feature>
<feature type="coiled-coil region" evidence="1">
    <location>
        <begin position="2115"/>
        <end position="2178"/>
    </location>
</feature>
<dbReference type="OrthoDB" id="441756at2759"/>
<feature type="compositionally biased region" description="Acidic residues" evidence="2">
    <location>
        <begin position="421"/>
        <end position="433"/>
    </location>
</feature>
<organism evidence="3 4">
    <name type="scientific">Symbiodinium natans</name>
    <dbReference type="NCBI Taxonomy" id="878477"/>
    <lineage>
        <taxon>Eukaryota</taxon>
        <taxon>Sar</taxon>
        <taxon>Alveolata</taxon>
        <taxon>Dinophyceae</taxon>
        <taxon>Suessiales</taxon>
        <taxon>Symbiodiniaceae</taxon>
        <taxon>Symbiodinium</taxon>
    </lineage>
</organism>
<feature type="compositionally biased region" description="Acidic residues" evidence="2">
    <location>
        <begin position="49"/>
        <end position="58"/>
    </location>
</feature>
<feature type="compositionally biased region" description="Acidic residues" evidence="2">
    <location>
        <begin position="3773"/>
        <end position="3794"/>
    </location>
</feature>
<feature type="compositionally biased region" description="Basic and acidic residues" evidence="2">
    <location>
        <begin position="24"/>
        <end position="34"/>
    </location>
</feature>
<feature type="compositionally biased region" description="Polar residues" evidence="2">
    <location>
        <begin position="2794"/>
        <end position="2804"/>
    </location>
</feature>
<feature type="compositionally biased region" description="Low complexity" evidence="2">
    <location>
        <begin position="3684"/>
        <end position="3709"/>
    </location>
</feature>
<feature type="region of interest" description="Disordered" evidence="2">
    <location>
        <begin position="4135"/>
        <end position="4170"/>
    </location>
</feature>
<keyword evidence="1" id="KW-0175">Coiled coil</keyword>
<feature type="compositionally biased region" description="Basic residues" evidence="2">
    <location>
        <begin position="2394"/>
        <end position="2409"/>
    </location>
</feature>
<gene>
    <name evidence="3" type="ORF">SNAT2548_LOCUS24175</name>
</gene>
<feature type="compositionally biased region" description="Basic residues" evidence="2">
    <location>
        <begin position="568"/>
        <end position="578"/>
    </location>
</feature>
<accession>A0A812RKH0</accession>
<evidence type="ECO:0000313" key="3">
    <source>
        <dbReference type="EMBL" id="CAE7444292.1"/>
    </source>
</evidence>
<feature type="compositionally biased region" description="Basic and acidic residues" evidence="2">
    <location>
        <begin position="2829"/>
        <end position="2846"/>
    </location>
</feature>
<feature type="compositionally biased region" description="Basic residues" evidence="2">
    <location>
        <begin position="3657"/>
        <end position="3668"/>
    </location>
</feature>
<sequence length="4170" mass="462567">MTQPTSGGQDDLSAAEAEDDEAADSERESDRQMYGEDDMDPSSHPAYVVEDEDEDELLAEPPRGGSGQRGRNGLRTAAASSSSSAPKSSPLEPAKARGAPAGSDDKSKSQRKPRGNLPPAPAFDGDKKKDPKCFRKWSAKVDSYVEIAKNIIDDSEIGLRLHAALDGDAADYLEDIPARTFGVEKGWQVLLRVLKEKFDEKRMHKDRVAEGMLNCLSERATNILLNNHLPVGCKVASLQSEISYATCKEIGKHYAFLYPLCKEFPDRVPSGFFLTDVWLRLNDKLRGGLIKPAQEDDILTHAAKEAKRMKKLMGSLRYLYRNGNAAANVHVKAAEDAVAEPVVPVAPAEPVAALPDFPARMDLAANKAERAMRYELRYGLSTGDTESSDSDDEEYDEEESESEESADSSVAEGEIVPCSSLDDDEGSLDPDMEDSQRTLLLGEHVCENGSSDDGSVEDAGNPFSLLDVPRYSETASEGESTPEGHMGEEDASSGGTSDEEASSARSPASARPAGSRDFATLKTPSPGMPKWLHAFRNEMPTPPPVGAVVKPEKKEKTAKKEAVPSKATFHRGSKKRTVKPSVAAEGSSSSNKKARVGHEVEDARHEQLAQGLRNIEAERFSEREGDMGPAEREENVGLADRAEDIGHRDALEWFKGHSLLWVPLEARPDQHGKFKGKHSYTLSDSEGAKVEILLRHKAFFVKKCRLGDIALQDVSMMHRGSGTASAACLCSWAFFMHGAHVHSLVETQMVSRVEEELLSELTSCKLSEQAALEKNATASTRLRQELEALLFVANERAAKRSATIELLASEEKHASEVKVHRLEGWLDEADDKLLQEEEEFRQSMALVQARDTQLDEYKESMAEAALRYSMEEGRQAGLLNQHHDFIGELEETIVSLEGRLEEARYGRGEEEMQASERSVPVSAESTLDAVDGSVKKSGHFILQFFPKEQMDCTTSKRTWEREAGKVIKVCPLWLSFENGKKRKLEDAVFTVEDSLQHSSQSSKSAKVEDHSSQSLAPSKSAKPDDDSCQSLPVTQIDATDEGLGWQVDVKPASPRPLTANQQKHLRQDAIAFVKQLEDFQYRRLTANKNLSAASLCDALEKGLKQCFTLDLNVMLEKFKGTTWKTASSLSVIAPTIFRAALAQLKERVSACNASKMKDDEFFDTTSMVMRIQLAKLRDMAFSPTSAWSKKARREEILKVEKLVALVAKETPKETEQTPAAGSNPIESCDEGWPDFTRVTAALADTRALVPCERSTEESPELERAPSFLKRAPSFVQAAEEAALQAALKSVPLSSAAKSAAFQAWLFRERYLEAIKCSKKQSQQKQQEAVMAAALAAKPKAKATAKSAKSKSCLRKKPKKQLKMDPKNVASRAYHRVRKLARRNGKSKAALAPVSLESAFLYATSASQVHNELLRASVQVSKAENTKEKIRGSPQDMVSSGGECPGSLRALAALGSNGKYPANMHQVIALVPLALLGKDAESQARIDVMHRRLAGHFYAAVIMVKGDLDFLWKGQTINKLKLSMFVPDAKHPWAHFPKLKTKGAETKNLLPGLLQCWMTYMDDTNQVHMQIMLLLERSIKLDGIVSDCFDFALPADDATELVETGWEHFALQSALMKHFVQSEGKLLFNGTFKSHWLMHSILISSWVSPRVAQCYADEDLMQGVRQLVKYATRGRDQASAIRKAMVKYSLALHLQHTNLLQFFPACYKLVSSLALTAMDLASAFAKGMPSTRGELVAETQPDNKDTQLQLPSTQGQLLAETQPDNKDTQVQELDLDEPEELTAKEAEDPPSETKEAKGNGKRKKAEQNDENEDTKEANKQDKKAKNQDKKPAKEEKDTKEEEKQGKAKQRKTSGDNGSSEPTKPKSAKEKAAKEEKDTKEEEKQGKDQGKGRRRNTSGDNGSEPTKPKSAKEKATALVAWTEAKEDDQGSDQEEHRDPCKARFFKAAKSKDKLPEPLVELFEKSNRRDQTEIVNKVVRRNEHGGFVLNFESEFYREIHTRYEESKAKEKAIGKTLTVARAMAGQEALDAAIRSGECTVIREKGKEFYVFEDSELSVTNTTGKLIKRQVTGEGEIGQGGSAFREFLENFEMHLTPSSADASSSSKGLAQNGFSEEEKAKLNEGIAMLTDARKNAERLFLDMKSKNSKSSQVVKDIMRNNLQTVLEKISELNQAAVAMQELTVIAPTIFRAALAQLKERVSACNASKMKDDEFFDTTSMVMRIQLAKLRDMAFSPTSAWSKKARREEILKVEKLVALVAKETPKETEQTPAAGSNPIESCDEGWPDFTRVTAALADTRALVPCERSTEESPELERAPSFLKRAPSFVQAAEEAALQAALKSVPLSSAAKSAAFQAWLFRERYLEAIKCSKKQSQQKQQEAVMAAALAAKPKAKATAKSAKSKSCLRKKPKKQLKMDPKNVASRAYHRVRKLARRNGKSKAALAPVSLESAFLYATSASQVHNELLRASVQVSKAENTKEKIRGSPQDMVSSGGECPGSLRALAALGSNGKYPANMHQVIALVPLALLGKDAESQARIDVMHRRLAGHFYAAVIMVKGDLDFLWKGQTINKLKLSMFVPDAKHPWAHFPKLKTKGAETKNLLPGLLQCWMTYMDDTNQVHMQIMLLLERSIKLDGIVSDCFDFALPADDATELVETGWEHFALQSALMKHFVQSEGKLLFNGTFKSHWLMHSILISSWVSPRVAQCYADEDLMQGVRQLVKYATRGRDQASAIRKAMVKYSLALHLQHTNLLQFFPACYKLVSSLALTAMDLASAFAKGMPSTRGELVAETQPDNKDTQLQLPSTQGQLLAETQPDNKDTQVQELDLDEPEELTAKEAEDPPSETKEAKGNGKRKKAEQNDENEDTKEANKQDKKAKNQDKKPAKEEKDTKEEEKQGKAKQRKTSGDNGSSEPTKPKSAKEKAAKEEKDTKEEEKQGKDQGKGRRRNTSGDNGSEPTKPKSAKEKATALVAWTEAKEDDQGSDQEEHRDPCKARFFKAAKSKDKLPEPLVELFEKSNRRDQTEIVNKVVRRNEHGGFVLNFESEFYREIHTRYEESKAKEKAIGKTLTVARAMAGQEALDAAIRSGECTVIREKGKEFYVFEDSELSVTNTTGKLIKRQVTGEGEIGQGGSAFREFLENFEMHLTPSSADASSSSKGLAQNGFSEEEKAKLNEGIAMLTDARKNAERLFLDMKSKNSKSSQVVKDIMRNNLQTVLEKISELNQAAVAMQELTESTKLYESAAAAWELAKTRSGFSKKMVLYLFVILAACEFQDIAARQLEFPFNGVRDIITGHPVRVRKCQVWGKQTIAVDDALKVCFLLTRLILDLPDLDWSSPIDHLEFFSGMMSVTKAELQEGRRCVAYDITYDSVWMDMLAPRGYIHAVYQVHVVFEQPRGSLLEDHPAIQKLFAQLKWYRHHVLMKTFGGHKFIKDLERYRPLHTHLSSEKKEMVVRYKDCSGRECLKGGKDLKSSQAYPRPKLGALTGLELPGKTLRAPLHLFGTALAMLRTHNKAETKREADVFIKAAKHRRRANGGIVRGMGRLVLGHLKENFQGGVAGESSKQEGAQESRPANAMRFLKDEAASGSFCYILCGVLLNCATALGVWRVGDAMALAKDKKLDQERKAKKGKKEKEERSEGDRGRTPERANKPECRLAAKTSPRTVKRKSALRRSKTSTQAKPETEAENQPKDGNPGPAKKAKPGSAATSSSVAPPTKQEKKAEKKEKAKKEKKDRRKEGHRVTVTPKNLLTDFNDQDSQINREYLDELLAELEASPTVDADSEESSTETESDADSSDDDSSDGSSENSSGSSSGDESKASEPQQVEEPEAKERGGQTPKKSVSGSEAGQNEQVAPNPPEQSLALVATSAEVATVQKANSSSHKKDWDTFTRQCQNRKTFPTELSEYYDKSKVDLFNLVKVVVERIREKKTTARQGAAAMKHRDIVLIYGKDKTDQLCARLKEAGRWYYDEEWPKDEDEIYNYVTRPRKLNVENITSEKASMQATAHIDDAEAMNQLTAVHEQILADEVQKPPRKKAKKEAAEPEVMVPATDKDKAEDTAKEVLKAIGEARKHALSLQGVEYSDTLGKDLSQFAKDTEKEYLKVQKKLKKKVTKKKDKRYFLDYITKSQAKLEWFKKAEATDGCDIQKPSGREIPDLEQQDEEAKGSARGKKDTKEDS</sequence>
<feature type="region of interest" description="Disordered" evidence="2">
    <location>
        <begin position="445"/>
        <end position="598"/>
    </location>
</feature>
<feature type="compositionally biased region" description="Basic residues" evidence="2">
    <location>
        <begin position="1345"/>
        <end position="1360"/>
    </location>
</feature>
<dbReference type="EMBL" id="CAJNDS010002348">
    <property type="protein sequence ID" value="CAE7444292.1"/>
    <property type="molecule type" value="Genomic_DNA"/>
</dbReference>
<name>A0A812RKH0_9DINO</name>
<feature type="compositionally biased region" description="Polar residues" evidence="2">
    <location>
        <begin position="1745"/>
        <end position="1755"/>
    </location>
</feature>
<feature type="region of interest" description="Disordered" evidence="2">
    <location>
        <begin position="998"/>
        <end position="1031"/>
    </location>
</feature>
<dbReference type="InterPro" id="IPR016641">
    <property type="entry name" value="EGD2/NACA0like"/>
</dbReference>
<feature type="compositionally biased region" description="Low complexity" evidence="2">
    <location>
        <begin position="3795"/>
        <end position="3807"/>
    </location>
</feature>
<evidence type="ECO:0000256" key="2">
    <source>
        <dbReference type="SAM" id="MobiDB-lite"/>
    </source>
</evidence>
<feature type="region of interest" description="Disordered" evidence="2">
    <location>
        <begin position="379"/>
        <end position="433"/>
    </location>
</feature>
<feature type="region of interest" description="Disordered" evidence="2">
    <location>
        <begin position="1732"/>
        <end position="1936"/>
    </location>
</feature>
<feature type="compositionally biased region" description="Basic and acidic residues" evidence="2">
    <location>
        <begin position="2953"/>
        <end position="2962"/>
    </location>
</feature>